<organism evidence="3 4">
    <name type="scientific">Moraxella nonliquefaciens</name>
    <dbReference type="NCBI Taxonomy" id="478"/>
    <lineage>
        <taxon>Bacteria</taxon>
        <taxon>Pseudomonadati</taxon>
        <taxon>Pseudomonadota</taxon>
        <taxon>Gammaproteobacteria</taxon>
        <taxon>Moraxellales</taxon>
        <taxon>Moraxellaceae</taxon>
        <taxon>Moraxella</taxon>
    </lineage>
</organism>
<keyword evidence="1" id="KW-1133">Transmembrane helix</keyword>
<proteinExistence type="predicted"/>
<protein>
    <recommendedName>
        <fullName evidence="2">Inner membrane protein YgaP-like transmembrane domain-containing protein</fullName>
    </recommendedName>
</protein>
<evidence type="ECO:0000259" key="2">
    <source>
        <dbReference type="Pfam" id="PF11127"/>
    </source>
</evidence>
<dbReference type="EMBL" id="LZDN01000003">
    <property type="protein sequence ID" value="OBX51819.1"/>
    <property type="molecule type" value="Genomic_DNA"/>
</dbReference>
<dbReference type="AlphaFoldDB" id="A0A1B8PLE9"/>
<feature type="transmembrane region" description="Helical" evidence="1">
    <location>
        <begin position="12"/>
        <end position="33"/>
    </location>
</feature>
<dbReference type="Proteomes" id="UP000092671">
    <property type="component" value="Unassembled WGS sequence"/>
</dbReference>
<keyword evidence="1" id="KW-0472">Membrane</keyword>
<evidence type="ECO:0000313" key="3">
    <source>
        <dbReference type="EMBL" id="OBX51819.1"/>
    </source>
</evidence>
<accession>A0A1B8PLE9</accession>
<feature type="domain" description="Inner membrane protein YgaP-like transmembrane" evidence="2">
    <location>
        <begin position="1"/>
        <end position="59"/>
    </location>
</feature>
<dbReference type="Pfam" id="PF11127">
    <property type="entry name" value="YgaP-like_TM"/>
    <property type="match status" value="1"/>
</dbReference>
<keyword evidence="1" id="KW-0812">Transmembrane</keyword>
<evidence type="ECO:0000313" key="4">
    <source>
        <dbReference type="Proteomes" id="UP000092671"/>
    </source>
</evidence>
<dbReference type="OrthoDB" id="9804804at2"/>
<feature type="transmembrane region" description="Helical" evidence="1">
    <location>
        <begin position="39"/>
        <end position="56"/>
    </location>
</feature>
<evidence type="ECO:0000256" key="1">
    <source>
        <dbReference type="SAM" id="Phobius"/>
    </source>
</evidence>
<sequence length="68" mass="7570">MKINVGKPDKIVRIVLGIVIIGVGAYFGSWWAIVGLVPLLTGFMNFCPIYHLLGISTRKYHANKNLNK</sequence>
<gene>
    <name evidence="3" type="ORF">A9Z60_05910</name>
</gene>
<comment type="caution">
    <text evidence="3">The sequence shown here is derived from an EMBL/GenBank/DDBJ whole genome shotgun (WGS) entry which is preliminary data.</text>
</comment>
<dbReference type="RefSeq" id="WP_066891922.1">
    <property type="nucleotide sequence ID" value="NZ_LZDN01000003.1"/>
</dbReference>
<dbReference type="InterPro" id="IPR021309">
    <property type="entry name" value="YgaP-like_TM"/>
</dbReference>
<name>A0A1B8PLE9_MORNO</name>
<reference evidence="3 4" key="1">
    <citation type="submission" date="2016-06" db="EMBL/GenBank/DDBJ databases">
        <title>Draft genome of Moraxella nonliquefaciens CCUG 60284.</title>
        <authorList>
            <person name="Salva-Serra F."/>
            <person name="Engstrom-Jakobsson H."/>
            <person name="Thorell K."/>
            <person name="Gonzales-Siles L."/>
            <person name="Karlsson R."/>
            <person name="Boulund F."/>
            <person name="Engstrand L."/>
            <person name="Kristiansson E."/>
            <person name="Moore E."/>
        </authorList>
    </citation>
    <scope>NUCLEOTIDE SEQUENCE [LARGE SCALE GENOMIC DNA]</scope>
    <source>
        <strain evidence="3 4">CCUG 60284</strain>
    </source>
</reference>